<protein>
    <submittedName>
        <fullName evidence="2">Uncharacterized protein</fullName>
    </submittedName>
</protein>
<evidence type="ECO:0000256" key="1">
    <source>
        <dbReference type="SAM" id="MobiDB-lite"/>
    </source>
</evidence>
<name>A0A8J2WQZ2_9STRA</name>
<gene>
    <name evidence="2" type="ORF">PECAL_1P17200</name>
</gene>
<sequence length="498" mass="53711">MDAKVAPTKTQRSPGAAWRRAAFERLEAARPRRKTRAQATRLEVERASAYYALNEAAIPDGLVAARRKPTISAPTPLLRRRERQKPKVPALAVKKAPSPPKPPPKQIWRPPSGNTPRPPPGASRKPRPGAPCYLFEADADAFLLSLEFLDVDVRRVLQITTELSKQCTSWLAPAAEGLWRSLCDSSGCDVAPDLSSSTPYKDAFRLSADLRDRGLVVEVGMGCIRAGAATGAPHYIPLYYDTVRSTLELSDGDASSLPPPSVKRQELLLQDPSLLRRLVTAARESIGLRSLKGVSVVLIRPPACERQAFERAAARALDDCRRFQVVDPPLNADVAIDVGLFRCSASTKRRCAHQRLAGAALTRFVQLNLEDADPYGLSSLARAEALKSKDEAASCVEVLMDPRRGGDALEAALGEDLEGVKGLVGLARSICTKDVASVSLAGGSAQLPGLRRALARALPPNWRLLPTEGDAWRAVAAAAAARDIAWAPDLDAPNHVRT</sequence>
<dbReference type="Proteomes" id="UP000789595">
    <property type="component" value="Unassembled WGS sequence"/>
</dbReference>
<dbReference type="EMBL" id="CAKKNE010000001">
    <property type="protein sequence ID" value="CAH0365287.1"/>
    <property type="molecule type" value="Genomic_DNA"/>
</dbReference>
<proteinExistence type="predicted"/>
<comment type="caution">
    <text evidence="2">The sequence shown here is derived from an EMBL/GenBank/DDBJ whole genome shotgun (WGS) entry which is preliminary data.</text>
</comment>
<organism evidence="2 3">
    <name type="scientific">Pelagomonas calceolata</name>
    <dbReference type="NCBI Taxonomy" id="35677"/>
    <lineage>
        <taxon>Eukaryota</taxon>
        <taxon>Sar</taxon>
        <taxon>Stramenopiles</taxon>
        <taxon>Ochrophyta</taxon>
        <taxon>Pelagophyceae</taxon>
        <taxon>Pelagomonadales</taxon>
        <taxon>Pelagomonadaceae</taxon>
        <taxon>Pelagomonas</taxon>
    </lineage>
</organism>
<accession>A0A8J2WQZ2</accession>
<feature type="region of interest" description="Disordered" evidence="1">
    <location>
        <begin position="73"/>
        <end position="129"/>
    </location>
</feature>
<feature type="compositionally biased region" description="Low complexity" evidence="1">
    <location>
        <begin position="87"/>
        <end position="96"/>
    </location>
</feature>
<dbReference type="AlphaFoldDB" id="A0A8J2WQZ2"/>
<evidence type="ECO:0000313" key="3">
    <source>
        <dbReference type="Proteomes" id="UP000789595"/>
    </source>
</evidence>
<evidence type="ECO:0000313" key="2">
    <source>
        <dbReference type="EMBL" id="CAH0365287.1"/>
    </source>
</evidence>
<reference evidence="2" key="1">
    <citation type="submission" date="2021-11" db="EMBL/GenBank/DDBJ databases">
        <authorList>
            <consortium name="Genoscope - CEA"/>
            <person name="William W."/>
        </authorList>
    </citation>
    <scope>NUCLEOTIDE SEQUENCE</scope>
</reference>
<keyword evidence="3" id="KW-1185">Reference proteome</keyword>